<feature type="compositionally biased region" description="Polar residues" evidence="1">
    <location>
        <begin position="1"/>
        <end position="15"/>
    </location>
</feature>
<proteinExistence type="predicted"/>
<evidence type="ECO:0000313" key="3">
    <source>
        <dbReference type="Proteomes" id="UP000886998"/>
    </source>
</evidence>
<dbReference type="AlphaFoldDB" id="A0A8X6WT35"/>
<dbReference type="Proteomes" id="UP000886998">
    <property type="component" value="Unassembled WGS sequence"/>
</dbReference>
<comment type="caution">
    <text evidence="2">The sequence shown here is derived from an EMBL/GenBank/DDBJ whole genome shotgun (WGS) entry which is preliminary data.</text>
</comment>
<sequence>MNVTVTVKENVSMEGTKQKKKKKRNKNKPFAGVESSDEKKNETVHSIPTVPLEETKDNEKVLRPEESKKQRSKKIPNLESSEKTKTLENFQMEPVSKICYETNVVSSSTLNDGENTSSQPDKKQLVIGIDAVPINDKSSLLHFKDEQILAEVNSPVKVTCSSTSNQLDKTIHSTGKILNPQKVIEDGKYSDHLTSFESMKIGKEPLTKDETFAAVSSKEKIKFENIDTSISAADIKTIVTQFSVGSDETPIELSIKEDSNLTVSEEVCVNDAQSTDFSKDKAVKKKKNKKKGKKKEQVNAVPCTNFQTTGNFPEKDKCPLNVESKTEINAFDSDRQLEDAPLQQITKDPTKEIENNLILTHHSMEMSQIKDENIITDLSKSILNEQVSKSVGIDQISLNKNLPSLVSNNQDDDDSKSQSVKVSSLVEKDLTNELNEDSVF</sequence>
<feature type="compositionally biased region" description="Basic residues" evidence="1">
    <location>
        <begin position="18"/>
        <end position="27"/>
    </location>
</feature>
<name>A0A8X6WT35_9ARAC</name>
<reference evidence="2" key="1">
    <citation type="submission" date="2020-08" db="EMBL/GenBank/DDBJ databases">
        <title>Multicomponent nature underlies the extraordinary mechanical properties of spider dragline silk.</title>
        <authorList>
            <person name="Kono N."/>
            <person name="Nakamura H."/>
            <person name="Mori M."/>
            <person name="Yoshida Y."/>
            <person name="Ohtoshi R."/>
            <person name="Malay A.D."/>
            <person name="Moran D.A.P."/>
            <person name="Tomita M."/>
            <person name="Numata K."/>
            <person name="Arakawa K."/>
        </authorList>
    </citation>
    <scope>NUCLEOTIDE SEQUENCE</scope>
</reference>
<dbReference type="EMBL" id="BMAV01001793">
    <property type="protein sequence ID" value="GFY40255.1"/>
    <property type="molecule type" value="Genomic_DNA"/>
</dbReference>
<gene>
    <name evidence="2" type="ORF">TNIN_406371</name>
</gene>
<accession>A0A8X6WT35</accession>
<feature type="compositionally biased region" description="Basic and acidic residues" evidence="1">
    <location>
        <begin position="53"/>
        <end position="69"/>
    </location>
</feature>
<organism evidence="2 3">
    <name type="scientific">Trichonephila inaurata madagascariensis</name>
    <dbReference type="NCBI Taxonomy" id="2747483"/>
    <lineage>
        <taxon>Eukaryota</taxon>
        <taxon>Metazoa</taxon>
        <taxon>Ecdysozoa</taxon>
        <taxon>Arthropoda</taxon>
        <taxon>Chelicerata</taxon>
        <taxon>Arachnida</taxon>
        <taxon>Araneae</taxon>
        <taxon>Araneomorphae</taxon>
        <taxon>Entelegynae</taxon>
        <taxon>Araneoidea</taxon>
        <taxon>Nephilidae</taxon>
        <taxon>Trichonephila</taxon>
        <taxon>Trichonephila inaurata</taxon>
    </lineage>
</organism>
<protein>
    <submittedName>
        <fullName evidence="2">Uncharacterized protein</fullName>
    </submittedName>
</protein>
<keyword evidence="3" id="KW-1185">Reference proteome</keyword>
<evidence type="ECO:0000313" key="2">
    <source>
        <dbReference type="EMBL" id="GFY40255.1"/>
    </source>
</evidence>
<evidence type="ECO:0000256" key="1">
    <source>
        <dbReference type="SAM" id="MobiDB-lite"/>
    </source>
</evidence>
<feature type="region of interest" description="Disordered" evidence="1">
    <location>
        <begin position="1"/>
        <end position="87"/>
    </location>
</feature>